<evidence type="ECO:0000256" key="2">
    <source>
        <dbReference type="SAM" id="MobiDB-lite"/>
    </source>
</evidence>
<feature type="compositionally biased region" description="Basic and acidic residues" evidence="2">
    <location>
        <begin position="316"/>
        <end position="335"/>
    </location>
</feature>
<gene>
    <name evidence="3" type="ORF">AVEN_170324_1</name>
</gene>
<accession>A0A4Y2CAP5</accession>
<keyword evidence="4" id="KW-1185">Reference proteome</keyword>
<evidence type="ECO:0000256" key="1">
    <source>
        <dbReference type="ARBA" id="ARBA00022722"/>
    </source>
</evidence>
<organism evidence="3 4">
    <name type="scientific">Araneus ventricosus</name>
    <name type="common">Orbweaver spider</name>
    <name type="synonym">Epeira ventricosa</name>
    <dbReference type="NCBI Taxonomy" id="182803"/>
    <lineage>
        <taxon>Eukaryota</taxon>
        <taxon>Metazoa</taxon>
        <taxon>Ecdysozoa</taxon>
        <taxon>Arthropoda</taxon>
        <taxon>Chelicerata</taxon>
        <taxon>Arachnida</taxon>
        <taxon>Araneae</taxon>
        <taxon>Araneomorphae</taxon>
        <taxon>Entelegynae</taxon>
        <taxon>Araneoidea</taxon>
        <taxon>Araneidae</taxon>
        <taxon>Araneus</taxon>
    </lineage>
</organism>
<feature type="region of interest" description="Disordered" evidence="2">
    <location>
        <begin position="141"/>
        <end position="165"/>
    </location>
</feature>
<sequence>MALGPYCKALGIDEEVLNGQKIKVCEAKSISNGVMWELKKYKTSKKLAAKDMIEWLIKIFQVKCENSEELQEKLDKKFETLVGFRSTITRSPHKYRGELERLMNSAFDFPEEMGMDPVPPFEPTVCANLGPKLLKVLKEKGGDDDDSIDMSGHSDDDDEQAKKRKAREEIIQLKKDLGAARKVITSLNDKMTDLNKRCQILNDLSKSSVSERRRMENDIAKLKNEWNSIIVSWHDCMERLNHVNNNKGNYLDVGYMVRRNKTKQGIFDELSFEFEKTLEEFKYKLTYIIEKEKRRKKKVVSREYRQKSKTDRKRVRQESDDAEDAKKPCLSEEAIKQPPPPTPAFTSISVDEFLKSEKVDEFKAGKFVNSLKAIYVELTSMPFPCKDVHEIIYSILDELEPLNTDKIPTQSFAGNLFMEARMAVSLQAFSDLLNLNKISICNDGVTKFSLQDAAYDVTLPNETNLKLGVKDISKGSPDTSLYALKDLFSEIVNCKVDGSQSAEAFVKKAKSFVSEYDLLDKKLIEILFLYKQQLCPLVPGNLESLPDTFRNKVFLLNNYCTGLYFLLGLAKLTDFTVLAWESMSFGSSADAIKDLENGLILSKTVQQIYSFCNNVDPESTEKISIEFREFIQKTKKLDSQPLAPYKGNLFNVIFHNSAGIWFYHETSILTEFLEAMKQKEISVDQISNLLNEKHSYAFAKALGLLGKLVAVPLWTVLEDDDVKIGLRYSSLLKNVENWSKDASKFMRGQERLFEDVPVSHDAVYVSLIKDNESSDALTKELLELLFTAFVPYIKFFLSGNAAVENSGENAMEVDSDSKKTIHEDFGAFDRITINIHSVATYAQDALTLYSKTRNGEWQDKLCNKENLKVFEFVEKDYNKHLKNLYKRKIKLQEMLNQGQNLDQNSNCQLIEKKYKLIDDLIKWGGLWKSEKEMEVQIKEMKESDKLNALRAQIRFRRHVLGEEHENGLLDLASEGECFTAAKLYEHLKTVLKKECELTERNLLELATATDDEQIKEQVTKLCNNAPELKQVSEAGKSCVPKENFHWLLGKFVRHTFIAEQEKETSTGVCIARKNDISGACSYFIRYKGKGVFRVPDARIAEDLKNQSLKVIDPSVNDLVGSKLSRAFIKDDGDLEWHDCKVVGVTSRGSDFVVEFDFYGANAQVGDDVNIPELETFTFATRLLEEYRTDHLRLL</sequence>
<dbReference type="PANTHER" id="PTHR11046">
    <property type="entry name" value="OLIGORIBONUCLEASE, MITOCHONDRIAL"/>
    <property type="match status" value="1"/>
</dbReference>
<evidence type="ECO:0000313" key="4">
    <source>
        <dbReference type="Proteomes" id="UP000499080"/>
    </source>
</evidence>
<feature type="region of interest" description="Disordered" evidence="2">
    <location>
        <begin position="301"/>
        <end position="344"/>
    </location>
</feature>
<keyword evidence="1" id="KW-0540">Nuclease</keyword>
<dbReference type="InterPro" id="IPR022894">
    <property type="entry name" value="Oligoribonuclease"/>
</dbReference>
<evidence type="ECO:0000313" key="3">
    <source>
        <dbReference type="EMBL" id="GBM01270.1"/>
    </source>
</evidence>
<dbReference type="AlphaFoldDB" id="A0A4Y2CAP5"/>
<keyword evidence="1" id="KW-0378">Hydrolase</keyword>
<dbReference type="EMBL" id="BGPR01000167">
    <property type="protein sequence ID" value="GBM01270.1"/>
    <property type="molecule type" value="Genomic_DNA"/>
</dbReference>
<protein>
    <submittedName>
        <fullName evidence="3">Uncharacterized protein</fullName>
    </submittedName>
</protein>
<proteinExistence type="predicted"/>
<dbReference type="GO" id="GO:0000175">
    <property type="term" value="F:3'-5'-RNA exonuclease activity"/>
    <property type="evidence" value="ECO:0007669"/>
    <property type="project" value="InterPro"/>
</dbReference>
<comment type="caution">
    <text evidence="3">The sequence shown here is derived from an EMBL/GenBank/DDBJ whole genome shotgun (WGS) entry which is preliminary data.</text>
</comment>
<dbReference type="OrthoDB" id="6414146at2759"/>
<dbReference type="Proteomes" id="UP000499080">
    <property type="component" value="Unassembled WGS sequence"/>
</dbReference>
<name>A0A4Y2CAP5_ARAVE</name>
<dbReference type="PANTHER" id="PTHR11046:SF25">
    <property type="match status" value="1"/>
</dbReference>
<reference evidence="3 4" key="1">
    <citation type="journal article" date="2019" name="Sci. Rep.">
        <title>Orb-weaving spider Araneus ventricosus genome elucidates the spidroin gene catalogue.</title>
        <authorList>
            <person name="Kono N."/>
            <person name="Nakamura H."/>
            <person name="Ohtoshi R."/>
            <person name="Moran D.A.P."/>
            <person name="Shinohara A."/>
            <person name="Yoshida Y."/>
            <person name="Fujiwara M."/>
            <person name="Mori M."/>
            <person name="Tomita M."/>
            <person name="Arakawa K."/>
        </authorList>
    </citation>
    <scope>NUCLEOTIDE SEQUENCE [LARGE SCALE GENOMIC DNA]</scope>
</reference>